<dbReference type="InterPro" id="IPR009571">
    <property type="entry name" value="SUR7/Rim9-like_fungi"/>
</dbReference>
<feature type="transmembrane region" description="Helical" evidence="1">
    <location>
        <begin position="134"/>
        <end position="157"/>
    </location>
</feature>
<dbReference type="Pfam" id="PF06687">
    <property type="entry name" value="SUR7"/>
    <property type="match status" value="1"/>
</dbReference>
<keyword evidence="1" id="KW-0472">Membrane</keyword>
<sequence>MARAFCIPGVFFIFAAFVLLFIVSISLPYLFDMDITRVHTTNSAATALSGNDTTTELRFGIWAYCYDLANGNRVCSSTGHGYSVTISNTQGNSVTIGSSWTRGLAIHPVAAGVTFIALLLGLSQHITVTLFASLVSFTAALITFIAFIIDIALYAYVKNQMENLGFGGGATITGPGFWLTFTSMLLLLLGGCTVCFGRRRDRTANATTSSASSPKDGFFGRFKRN</sequence>
<feature type="transmembrane region" description="Helical" evidence="1">
    <location>
        <begin position="104"/>
        <end position="122"/>
    </location>
</feature>
<dbReference type="AlphaFoldDB" id="A0A0C2ZVB8"/>
<evidence type="ECO:0000256" key="1">
    <source>
        <dbReference type="SAM" id="Phobius"/>
    </source>
</evidence>
<dbReference type="InParanoid" id="A0A0C2ZVB8"/>
<dbReference type="PANTHER" id="PTHR28013">
    <property type="entry name" value="PROTEIN DCV1-RELATED"/>
    <property type="match status" value="1"/>
</dbReference>
<dbReference type="OrthoDB" id="2354757at2759"/>
<dbReference type="Gene3D" id="1.20.140.150">
    <property type="match status" value="1"/>
</dbReference>
<organism evidence="2 3">
    <name type="scientific">Scleroderma citrinum Foug A</name>
    <dbReference type="NCBI Taxonomy" id="1036808"/>
    <lineage>
        <taxon>Eukaryota</taxon>
        <taxon>Fungi</taxon>
        <taxon>Dikarya</taxon>
        <taxon>Basidiomycota</taxon>
        <taxon>Agaricomycotina</taxon>
        <taxon>Agaricomycetes</taxon>
        <taxon>Agaricomycetidae</taxon>
        <taxon>Boletales</taxon>
        <taxon>Sclerodermatineae</taxon>
        <taxon>Sclerodermataceae</taxon>
        <taxon>Scleroderma</taxon>
    </lineage>
</organism>
<evidence type="ECO:0000313" key="2">
    <source>
        <dbReference type="EMBL" id="KIM65433.1"/>
    </source>
</evidence>
<evidence type="ECO:0000313" key="3">
    <source>
        <dbReference type="Proteomes" id="UP000053989"/>
    </source>
</evidence>
<dbReference type="STRING" id="1036808.A0A0C2ZVB8"/>
<dbReference type="GO" id="GO:0035838">
    <property type="term" value="C:growing cell tip"/>
    <property type="evidence" value="ECO:0007669"/>
    <property type="project" value="TreeGrafter"/>
</dbReference>
<keyword evidence="3" id="KW-1185">Reference proteome</keyword>
<accession>A0A0C2ZVB8</accession>
<proteinExistence type="predicted"/>
<dbReference type="PANTHER" id="PTHR28013:SF4">
    <property type="entry name" value="MARVEL DOMAIN-CONTAINING PROTEIN"/>
    <property type="match status" value="1"/>
</dbReference>
<name>A0A0C2ZVB8_9AGAM</name>
<evidence type="ECO:0008006" key="4">
    <source>
        <dbReference type="Google" id="ProtNLM"/>
    </source>
</evidence>
<keyword evidence="1" id="KW-1133">Transmembrane helix</keyword>
<feature type="transmembrane region" description="Helical" evidence="1">
    <location>
        <begin position="177"/>
        <end position="196"/>
    </location>
</feature>
<dbReference type="InterPro" id="IPR051380">
    <property type="entry name" value="pH-response_reg_palI/RIM9"/>
</dbReference>
<protein>
    <recommendedName>
        <fullName evidence="4">Pali-domain-containing protein</fullName>
    </recommendedName>
</protein>
<reference evidence="3" key="2">
    <citation type="submission" date="2015-01" db="EMBL/GenBank/DDBJ databases">
        <title>Evolutionary Origins and Diversification of the Mycorrhizal Mutualists.</title>
        <authorList>
            <consortium name="DOE Joint Genome Institute"/>
            <consortium name="Mycorrhizal Genomics Consortium"/>
            <person name="Kohler A."/>
            <person name="Kuo A."/>
            <person name="Nagy L.G."/>
            <person name="Floudas D."/>
            <person name="Copeland A."/>
            <person name="Barry K.W."/>
            <person name="Cichocki N."/>
            <person name="Veneault-Fourrey C."/>
            <person name="LaButti K."/>
            <person name="Lindquist E.A."/>
            <person name="Lipzen A."/>
            <person name="Lundell T."/>
            <person name="Morin E."/>
            <person name="Murat C."/>
            <person name="Riley R."/>
            <person name="Ohm R."/>
            <person name="Sun H."/>
            <person name="Tunlid A."/>
            <person name="Henrissat B."/>
            <person name="Grigoriev I.V."/>
            <person name="Hibbett D.S."/>
            <person name="Martin F."/>
        </authorList>
    </citation>
    <scope>NUCLEOTIDE SEQUENCE [LARGE SCALE GENOMIC DNA]</scope>
    <source>
        <strain evidence="3">Foug A</strain>
    </source>
</reference>
<dbReference type="GO" id="GO:0005886">
    <property type="term" value="C:plasma membrane"/>
    <property type="evidence" value="ECO:0007669"/>
    <property type="project" value="InterPro"/>
</dbReference>
<dbReference type="Proteomes" id="UP000053989">
    <property type="component" value="Unassembled WGS sequence"/>
</dbReference>
<reference evidence="2 3" key="1">
    <citation type="submission" date="2014-04" db="EMBL/GenBank/DDBJ databases">
        <authorList>
            <consortium name="DOE Joint Genome Institute"/>
            <person name="Kuo A."/>
            <person name="Kohler A."/>
            <person name="Nagy L.G."/>
            <person name="Floudas D."/>
            <person name="Copeland A."/>
            <person name="Barry K.W."/>
            <person name="Cichocki N."/>
            <person name="Veneault-Fourrey C."/>
            <person name="LaButti K."/>
            <person name="Lindquist E.A."/>
            <person name="Lipzen A."/>
            <person name="Lundell T."/>
            <person name="Morin E."/>
            <person name="Murat C."/>
            <person name="Sun H."/>
            <person name="Tunlid A."/>
            <person name="Henrissat B."/>
            <person name="Grigoriev I.V."/>
            <person name="Hibbett D.S."/>
            <person name="Martin F."/>
            <person name="Nordberg H.P."/>
            <person name="Cantor M.N."/>
            <person name="Hua S.X."/>
        </authorList>
    </citation>
    <scope>NUCLEOTIDE SEQUENCE [LARGE SCALE GENOMIC DNA]</scope>
    <source>
        <strain evidence="2 3">Foug A</strain>
    </source>
</reference>
<dbReference type="HOGENOM" id="CLU_088627_0_0_1"/>
<dbReference type="GO" id="GO:0032153">
    <property type="term" value="C:cell division site"/>
    <property type="evidence" value="ECO:0007669"/>
    <property type="project" value="TreeGrafter"/>
</dbReference>
<feature type="transmembrane region" description="Helical" evidence="1">
    <location>
        <begin position="7"/>
        <end position="31"/>
    </location>
</feature>
<keyword evidence="1" id="KW-0812">Transmembrane</keyword>
<gene>
    <name evidence="2" type="ORF">SCLCIDRAFT_1212172</name>
</gene>
<dbReference type="EMBL" id="KN822022">
    <property type="protein sequence ID" value="KIM65433.1"/>
    <property type="molecule type" value="Genomic_DNA"/>
</dbReference>